<dbReference type="PANTHER" id="PTHR22775:SF3">
    <property type="entry name" value="SORTING NEXIN-13"/>
    <property type="match status" value="1"/>
</dbReference>
<sequence length="547" mass="60884">MVQGLSRPSKPRPVLSRTTTPAVDDVRPSATRAQVRPHGTKRHEDEPVVNYIKRTLCAADGRDAGLGPLASESLHRSIIASQPLESLLPPLTSSNAIDLQLYALIAVILDNFVHTWYGRITNDRQFTSEIVRIIAHCVQGVEERLQRLDLIAVLFDELPALIMEHIDAVRIAKNSLGGYGPLPTPSDVRTRYLALNPHVALSPVPSTETLERDQQSNEAAWALLLANRILPLLLPAGDLSNPCLDVLVTEIFADMVIRDGLCGKASEPWLLWEGVTKAITSSRRHKSHSTPAPSPQSAVENLIRGQPTTQATGFEARWHLVVFAFWSFVQAVTTAIQLFRTLTTTITQAATLPARTQYTPVMKEHLPNTDEANRRPIISMSMWTCGSRLLALEQRMPWLTGLLSLLHWFGISGPGRVCEYDSRLDRLLTSTLAKTLHRPATWLPSSLALVRTSLFPQNQPAPPRASIPTPSEAIELRAECARTIIDALPHAARRVIFATTDLRDMQRDLERDVLDLIGDKYLNKHLLVRIVDLLAVRLFPEIGREWL</sequence>
<dbReference type="AlphaFoldDB" id="A0A6J3MIM1"/>
<dbReference type="Pfam" id="PF02194">
    <property type="entry name" value="PXA"/>
    <property type="match status" value="1"/>
</dbReference>
<reference evidence="4" key="1">
    <citation type="submission" date="2020-01" db="EMBL/GenBank/DDBJ databases">
        <authorList>
            <consortium name="DOE Joint Genome Institute"/>
            <person name="Haridas S."/>
            <person name="Albert R."/>
            <person name="Binder M."/>
            <person name="Bloem J."/>
            <person name="Labutti K."/>
            <person name="Salamov A."/>
            <person name="Andreopoulos B."/>
            <person name="Baker S.E."/>
            <person name="Barry K."/>
            <person name="Bills G."/>
            <person name="Bluhm B.H."/>
            <person name="Cannon C."/>
            <person name="Castanera R."/>
            <person name="Culley D.E."/>
            <person name="Daum C."/>
            <person name="Ezra D."/>
            <person name="Gonzalez J.B."/>
            <person name="Henrissat B."/>
            <person name="Kuo A."/>
            <person name="Liang C."/>
            <person name="Lipzen A."/>
            <person name="Lutzoni F."/>
            <person name="Magnuson J."/>
            <person name="Mondo S."/>
            <person name="Nolan M."/>
            <person name="Ohm R."/>
            <person name="Pangilinan J."/>
            <person name="Park H.-J."/>
            <person name="Ramirez L."/>
            <person name="Alfaro M."/>
            <person name="Sun H."/>
            <person name="Tritt A."/>
            <person name="Yoshinaga Y."/>
            <person name="Zwiers L.-H."/>
            <person name="Turgeon B.G."/>
            <person name="Goodwin S.B."/>
            <person name="Spatafora J.W."/>
            <person name="Crous P.W."/>
            <person name="Grigoriev I.V."/>
        </authorList>
    </citation>
    <scope>NUCLEOTIDE SEQUENCE</scope>
    <source>
        <strain evidence="4">CBS 342.82</strain>
    </source>
</reference>
<dbReference type="PANTHER" id="PTHR22775">
    <property type="entry name" value="SORTING NEXIN"/>
    <property type="match status" value="1"/>
</dbReference>
<evidence type="ECO:0000313" key="4">
    <source>
        <dbReference type="RefSeq" id="XP_033464807.1"/>
    </source>
</evidence>
<organism evidence="4">
    <name type="scientific">Dissoconium aciculare CBS 342.82</name>
    <dbReference type="NCBI Taxonomy" id="1314786"/>
    <lineage>
        <taxon>Eukaryota</taxon>
        <taxon>Fungi</taxon>
        <taxon>Dikarya</taxon>
        <taxon>Ascomycota</taxon>
        <taxon>Pezizomycotina</taxon>
        <taxon>Dothideomycetes</taxon>
        <taxon>Dothideomycetidae</taxon>
        <taxon>Mycosphaerellales</taxon>
        <taxon>Dissoconiaceae</taxon>
        <taxon>Dissoconium</taxon>
    </lineage>
</organism>
<dbReference type="RefSeq" id="XP_033464807.1">
    <property type="nucleotide sequence ID" value="XM_033603794.1"/>
</dbReference>
<evidence type="ECO:0000256" key="1">
    <source>
        <dbReference type="SAM" id="MobiDB-lite"/>
    </source>
</evidence>
<dbReference type="GeneID" id="54361594"/>
<protein>
    <recommendedName>
        <fullName evidence="2">PXA domain-containing protein</fullName>
    </recommendedName>
</protein>
<dbReference type="OrthoDB" id="5582218at2759"/>
<proteinExistence type="predicted"/>
<feature type="region of interest" description="Disordered" evidence="1">
    <location>
        <begin position="1"/>
        <end position="45"/>
    </location>
</feature>
<reference evidence="4" key="2">
    <citation type="submission" date="2020-04" db="EMBL/GenBank/DDBJ databases">
        <authorList>
            <consortium name="NCBI Genome Project"/>
        </authorList>
    </citation>
    <scope>NUCLEOTIDE SEQUENCE</scope>
    <source>
        <strain evidence="4">CBS 342.82</strain>
    </source>
</reference>
<dbReference type="InterPro" id="IPR003114">
    <property type="entry name" value="Phox_assoc"/>
</dbReference>
<feature type="domain" description="PXA" evidence="2">
    <location>
        <begin position="94"/>
        <end position="283"/>
    </location>
</feature>
<dbReference type="PROSITE" id="PS51207">
    <property type="entry name" value="PXA"/>
    <property type="match status" value="1"/>
</dbReference>
<gene>
    <name evidence="4" type="ORF">K489DRAFT_375916</name>
</gene>
<evidence type="ECO:0000313" key="3">
    <source>
        <dbReference type="Proteomes" id="UP000504637"/>
    </source>
</evidence>
<dbReference type="GO" id="GO:0035091">
    <property type="term" value="F:phosphatidylinositol binding"/>
    <property type="evidence" value="ECO:0007669"/>
    <property type="project" value="TreeGrafter"/>
</dbReference>
<dbReference type="Proteomes" id="UP000504637">
    <property type="component" value="Unplaced"/>
</dbReference>
<evidence type="ECO:0000259" key="2">
    <source>
        <dbReference type="PROSITE" id="PS51207"/>
    </source>
</evidence>
<reference evidence="4" key="3">
    <citation type="submission" date="2025-08" db="UniProtKB">
        <authorList>
            <consortium name="RefSeq"/>
        </authorList>
    </citation>
    <scope>IDENTIFICATION</scope>
    <source>
        <strain evidence="4">CBS 342.82</strain>
    </source>
</reference>
<name>A0A6J3MIM1_9PEZI</name>
<dbReference type="SMART" id="SM00313">
    <property type="entry name" value="PXA"/>
    <property type="match status" value="1"/>
</dbReference>
<keyword evidence="3" id="KW-1185">Reference proteome</keyword>
<accession>A0A6J3MIM1</accession>